<evidence type="ECO:0000256" key="2">
    <source>
        <dbReference type="ARBA" id="ARBA00012438"/>
    </source>
</evidence>
<keyword evidence="7" id="KW-0067">ATP-binding</keyword>
<name>A0A328B2P7_9CAUL</name>
<dbReference type="Gene3D" id="1.10.287.130">
    <property type="match status" value="1"/>
</dbReference>
<evidence type="ECO:0000259" key="14">
    <source>
        <dbReference type="PROSITE" id="PS50110"/>
    </source>
</evidence>
<dbReference type="Gene3D" id="3.40.50.2300">
    <property type="match status" value="1"/>
</dbReference>
<proteinExistence type="predicted"/>
<gene>
    <name evidence="15" type="ORF">DJ021_13700</name>
</gene>
<feature type="transmembrane region" description="Helical" evidence="12">
    <location>
        <begin position="81"/>
        <end position="104"/>
    </location>
</feature>
<evidence type="ECO:0000256" key="10">
    <source>
        <dbReference type="ARBA" id="ARBA00068150"/>
    </source>
</evidence>
<dbReference type="EMBL" id="QFYP01000001">
    <property type="protein sequence ID" value="RAK60785.1"/>
    <property type="molecule type" value="Genomic_DNA"/>
</dbReference>
<dbReference type="Pfam" id="PF00512">
    <property type="entry name" value="HisKA"/>
    <property type="match status" value="1"/>
</dbReference>
<dbReference type="PROSITE" id="PS50110">
    <property type="entry name" value="RESPONSE_REGULATORY"/>
    <property type="match status" value="1"/>
</dbReference>
<feature type="modified residue" description="4-aspartylphosphate" evidence="11">
    <location>
        <position position="507"/>
    </location>
</feature>
<dbReference type="PANTHER" id="PTHR45339">
    <property type="entry name" value="HYBRID SIGNAL TRANSDUCTION HISTIDINE KINASE J"/>
    <property type="match status" value="1"/>
</dbReference>
<organism evidence="15 16">
    <name type="scientific">Phenylobacterium hankyongense</name>
    <dbReference type="NCBI Taxonomy" id="1813876"/>
    <lineage>
        <taxon>Bacteria</taxon>
        <taxon>Pseudomonadati</taxon>
        <taxon>Pseudomonadota</taxon>
        <taxon>Alphaproteobacteria</taxon>
        <taxon>Caulobacterales</taxon>
        <taxon>Caulobacteraceae</taxon>
        <taxon>Phenylobacterium</taxon>
    </lineage>
</organism>
<dbReference type="SMART" id="SM00448">
    <property type="entry name" value="REC"/>
    <property type="match status" value="1"/>
</dbReference>
<dbReference type="EC" id="2.7.13.3" evidence="2"/>
<keyword evidence="12" id="KW-0812">Transmembrane</keyword>
<evidence type="ECO:0000256" key="4">
    <source>
        <dbReference type="ARBA" id="ARBA00022679"/>
    </source>
</evidence>
<dbReference type="CDD" id="cd17546">
    <property type="entry name" value="REC_hyHK_CKI1_RcsC-like"/>
    <property type="match status" value="1"/>
</dbReference>
<comment type="caution">
    <text evidence="15">The sequence shown here is derived from an EMBL/GenBank/DDBJ whole genome shotgun (WGS) entry which is preliminary data.</text>
</comment>
<dbReference type="PROSITE" id="PS50109">
    <property type="entry name" value="HIS_KIN"/>
    <property type="match status" value="1"/>
</dbReference>
<dbReference type="SMART" id="SM00388">
    <property type="entry name" value="HisKA"/>
    <property type="match status" value="1"/>
</dbReference>
<evidence type="ECO:0000256" key="12">
    <source>
        <dbReference type="SAM" id="Phobius"/>
    </source>
</evidence>
<evidence type="ECO:0000256" key="8">
    <source>
        <dbReference type="ARBA" id="ARBA00023012"/>
    </source>
</evidence>
<dbReference type="Pfam" id="PF02518">
    <property type="entry name" value="HATPase_c"/>
    <property type="match status" value="1"/>
</dbReference>
<keyword evidence="3 11" id="KW-0597">Phosphoprotein</keyword>
<dbReference type="InterPro" id="IPR001789">
    <property type="entry name" value="Sig_transdc_resp-reg_receiver"/>
</dbReference>
<evidence type="ECO:0000256" key="5">
    <source>
        <dbReference type="ARBA" id="ARBA00022741"/>
    </source>
</evidence>
<feature type="transmembrane region" description="Helical" evidence="12">
    <location>
        <begin position="159"/>
        <end position="179"/>
    </location>
</feature>
<evidence type="ECO:0000256" key="1">
    <source>
        <dbReference type="ARBA" id="ARBA00000085"/>
    </source>
</evidence>
<dbReference type="CDD" id="cd16922">
    <property type="entry name" value="HATPase_EvgS-ArcB-TorS-like"/>
    <property type="match status" value="1"/>
</dbReference>
<dbReference type="Gene3D" id="3.30.565.10">
    <property type="entry name" value="Histidine kinase-like ATPase, C-terminal domain"/>
    <property type="match status" value="1"/>
</dbReference>
<dbReference type="SUPFAM" id="SSF52172">
    <property type="entry name" value="CheY-like"/>
    <property type="match status" value="1"/>
</dbReference>
<dbReference type="InterPro" id="IPR003661">
    <property type="entry name" value="HisK_dim/P_dom"/>
</dbReference>
<feature type="transmembrane region" description="Helical" evidence="12">
    <location>
        <begin position="20"/>
        <end position="37"/>
    </location>
</feature>
<keyword evidence="12" id="KW-1133">Transmembrane helix</keyword>
<dbReference type="InterPro" id="IPR005467">
    <property type="entry name" value="His_kinase_dom"/>
</dbReference>
<dbReference type="CDD" id="cd00082">
    <property type="entry name" value="HisKA"/>
    <property type="match status" value="1"/>
</dbReference>
<dbReference type="Proteomes" id="UP000249842">
    <property type="component" value="Unassembled WGS sequence"/>
</dbReference>
<dbReference type="PANTHER" id="PTHR45339:SF1">
    <property type="entry name" value="HYBRID SIGNAL TRANSDUCTION HISTIDINE KINASE J"/>
    <property type="match status" value="1"/>
</dbReference>
<dbReference type="SUPFAM" id="SSF47384">
    <property type="entry name" value="Homodimeric domain of signal transducing histidine kinase"/>
    <property type="match status" value="1"/>
</dbReference>
<keyword evidence="6 15" id="KW-0418">Kinase</keyword>
<dbReference type="AlphaFoldDB" id="A0A328B2P7"/>
<evidence type="ECO:0000256" key="9">
    <source>
        <dbReference type="ARBA" id="ARBA00064003"/>
    </source>
</evidence>
<evidence type="ECO:0000313" key="16">
    <source>
        <dbReference type="Proteomes" id="UP000249842"/>
    </source>
</evidence>
<dbReference type="FunFam" id="3.30.565.10:FF:000010">
    <property type="entry name" value="Sensor histidine kinase RcsC"/>
    <property type="match status" value="1"/>
</dbReference>
<accession>A0A328B2P7</accession>
<dbReference type="Pfam" id="PF00072">
    <property type="entry name" value="Response_reg"/>
    <property type="match status" value="1"/>
</dbReference>
<keyword evidence="16" id="KW-1185">Reference proteome</keyword>
<keyword evidence="5" id="KW-0547">Nucleotide-binding</keyword>
<feature type="domain" description="Histidine kinase" evidence="13">
    <location>
        <begin position="217"/>
        <end position="433"/>
    </location>
</feature>
<dbReference type="SMART" id="SM00387">
    <property type="entry name" value="HATPase_c"/>
    <property type="match status" value="1"/>
</dbReference>
<dbReference type="SUPFAM" id="SSF55874">
    <property type="entry name" value="ATPase domain of HSP90 chaperone/DNA topoisomerase II/histidine kinase"/>
    <property type="match status" value="1"/>
</dbReference>
<reference evidence="16" key="1">
    <citation type="submission" date="2018-05" db="EMBL/GenBank/DDBJ databases">
        <authorList>
            <person name="Li X."/>
        </authorList>
    </citation>
    <scope>NUCLEOTIDE SEQUENCE [LARGE SCALE GENOMIC DNA]</scope>
    <source>
        <strain evidence="16">HKS-05</strain>
    </source>
</reference>
<dbReference type="GO" id="GO:0005524">
    <property type="term" value="F:ATP binding"/>
    <property type="evidence" value="ECO:0007669"/>
    <property type="project" value="UniProtKB-KW"/>
</dbReference>
<protein>
    <recommendedName>
        <fullName evidence="10">Sensory/regulatory protein RpfC</fullName>
        <ecNumber evidence="2">2.7.13.3</ecNumber>
    </recommendedName>
</protein>
<dbReference type="FunFam" id="1.10.287.130:FF:000002">
    <property type="entry name" value="Two-component osmosensing histidine kinase"/>
    <property type="match status" value="1"/>
</dbReference>
<keyword evidence="12" id="KW-0472">Membrane</keyword>
<evidence type="ECO:0000256" key="3">
    <source>
        <dbReference type="ARBA" id="ARBA00022553"/>
    </source>
</evidence>
<feature type="domain" description="Response regulatory" evidence="14">
    <location>
        <begin position="458"/>
        <end position="577"/>
    </location>
</feature>
<keyword evidence="4" id="KW-0808">Transferase</keyword>
<dbReference type="GO" id="GO:0000155">
    <property type="term" value="F:phosphorelay sensor kinase activity"/>
    <property type="evidence" value="ECO:0007669"/>
    <property type="project" value="InterPro"/>
</dbReference>
<dbReference type="InterPro" id="IPR036097">
    <property type="entry name" value="HisK_dim/P_sf"/>
</dbReference>
<evidence type="ECO:0000256" key="11">
    <source>
        <dbReference type="PROSITE-ProRule" id="PRU00169"/>
    </source>
</evidence>
<feature type="transmembrane region" description="Helical" evidence="12">
    <location>
        <begin position="124"/>
        <end position="147"/>
    </location>
</feature>
<evidence type="ECO:0000256" key="7">
    <source>
        <dbReference type="ARBA" id="ARBA00022840"/>
    </source>
</evidence>
<evidence type="ECO:0000256" key="6">
    <source>
        <dbReference type="ARBA" id="ARBA00022777"/>
    </source>
</evidence>
<sequence>MALAGAAEAPVIQSRFRLRVIARLAAAVLVCVAAAPIAPWPMIAAWLAAVLLSSWCEERFFSRYGFEADGARPGISLVAPLFRCVSTALYAVMAAGLIVAGQAAQREFAFAMLTVSMVDVLMRYFRSSAVFMACITPHILVLTWIGFGLTRAAILQGEVATALTPYATAALFVVLFWAAHRQLNETWTALTLATADAHRRERAADAASRAKSQFLACMSHELRTPLNGVLGMAQAMAGGELAADQRERLKTIRRSGESLLSVLDDLLDLSKVEADRLEPMRTEFDLPHLVRGVAMAFEHPARQKGLAFHHEIAPAAEGLCLGDAPRLRRVLQALVSNAVKFTDQGEVRLSVERLDDDVCFRVSDTGVGIYADQIPHLFETFFQADGSSTRRFEGAGLGLAICHRLLRLMGGAVEVASTPGLGSTFTVRLPMPAAGGSASSERPETGPPAAQPAFGHVRVLAAEDNLVNQLVLQSLLDQVGITLTIVPNGREAIEAWETGAWDLVLMDVQMPEMNGVTATREIRSREAARGHDRTPIVALTANTMTHQIAEYEAAGMDCVIPKPLRASELFDTIARVLAPPPNAGSNAIIGASAREAAR</sequence>
<dbReference type="InterPro" id="IPR003594">
    <property type="entry name" value="HATPase_dom"/>
</dbReference>
<evidence type="ECO:0000259" key="13">
    <source>
        <dbReference type="PROSITE" id="PS50109"/>
    </source>
</evidence>
<dbReference type="InterPro" id="IPR036890">
    <property type="entry name" value="HATPase_C_sf"/>
</dbReference>
<comment type="subunit">
    <text evidence="9">At low DSF concentrations, interacts with RpfF.</text>
</comment>
<keyword evidence="8" id="KW-0902">Two-component regulatory system</keyword>
<dbReference type="PRINTS" id="PR00344">
    <property type="entry name" value="BCTRLSENSOR"/>
</dbReference>
<evidence type="ECO:0000313" key="15">
    <source>
        <dbReference type="EMBL" id="RAK60785.1"/>
    </source>
</evidence>
<comment type="catalytic activity">
    <reaction evidence="1">
        <text>ATP + protein L-histidine = ADP + protein N-phospho-L-histidine.</text>
        <dbReference type="EC" id="2.7.13.3"/>
    </reaction>
</comment>
<dbReference type="InterPro" id="IPR011006">
    <property type="entry name" value="CheY-like_superfamily"/>
</dbReference>
<dbReference type="InterPro" id="IPR004358">
    <property type="entry name" value="Sig_transdc_His_kin-like_C"/>
</dbReference>